<keyword evidence="5" id="KW-1185">Reference proteome</keyword>
<evidence type="ECO:0000313" key="5">
    <source>
        <dbReference type="Proteomes" id="UP001598448"/>
    </source>
</evidence>
<sequence>MRTRRNRSTSRTTSRPLTALLLATALAASALGVGTIATAADPAGPPPGGAHSGHLAAAAVPFGDDPDGDGYIPAVPPVTGVTPSDAEPPARYFHEFQANCSAGHTAPDDPIVYPGQRGASHDHTFMGNTTTSATSVTASLYGGATTCKAPGDASAYWMPSLYKGDRKILPTGPQVIYYKAGVTDYRSVRPFPKGLRYVVGSPTQSAQEFRDHKGWVEGWECGDSFRNVDFPQNCPAGTQLNIRMQAPSCWDGRNLDTPDHKAHMAYPVVKAGTNNNVCPPGHPVALPMVEFKMAFPVDGDMAQVRLASGRGYSFHYDFFNAWHEPTLAKLVTHCIVGGLQCDARGYDEARPGAGAALNAQYRLP</sequence>
<feature type="compositionally biased region" description="Low complexity" evidence="1">
    <location>
        <begin position="52"/>
        <end position="61"/>
    </location>
</feature>
<organism evidence="4 5">
    <name type="scientific">Streptomyces albidochromogenes</name>
    <dbReference type="NCBI Taxonomy" id="329524"/>
    <lineage>
        <taxon>Bacteria</taxon>
        <taxon>Bacillati</taxon>
        <taxon>Actinomycetota</taxon>
        <taxon>Actinomycetes</taxon>
        <taxon>Kitasatosporales</taxon>
        <taxon>Streptomycetaceae</taxon>
        <taxon>Streptomyces</taxon>
    </lineage>
</organism>
<evidence type="ECO:0000259" key="3">
    <source>
        <dbReference type="Pfam" id="PF09362"/>
    </source>
</evidence>
<feature type="chain" id="PRO_5045852110" evidence="2">
    <location>
        <begin position="40"/>
        <end position="364"/>
    </location>
</feature>
<name>A0ABW6FVX6_9ACTN</name>
<dbReference type="EMBL" id="JBHXIJ010000433">
    <property type="protein sequence ID" value="MFD5103590.1"/>
    <property type="molecule type" value="Genomic_DNA"/>
</dbReference>
<dbReference type="PANTHER" id="PTHR43662">
    <property type="match status" value="1"/>
</dbReference>
<dbReference type="RefSeq" id="WP_386721933.1">
    <property type="nucleotide sequence ID" value="NZ_JBHXIJ010000433.1"/>
</dbReference>
<feature type="domain" description="DUF1996" evidence="3">
    <location>
        <begin position="109"/>
        <end position="322"/>
    </location>
</feature>
<dbReference type="InterPro" id="IPR018535">
    <property type="entry name" value="DUF1996"/>
</dbReference>
<feature type="region of interest" description="Disordered" evidence="1">
    <location>
        <begin position="42"/>
        <end position="63"/>
    </location>
</feature>
<dbReference type="Pfam" id="PF09362">
    <property type="entry name" value="DUF1996"/>
    <property type="match status" value="1"/>
</dbReference>
<gene>
    <name evidence="4" type="ORF">ACFWJN_32170</name>
</gene>
<evidence type="ECO:0000313" key="4">
    <source>
        <dbReference type="EMBL" id="MFD5103590.1"/>
    </source>
</evidence>
<proteinExistence type="predicted"/>
<dbReference type="PANTHER" id="PTHR43662:SF3">
    <property type="entry name" value="DOMAIN PROTEIN, PUTATIVE (AFU_ORTHOLOGUE AFUA_6G11970)-RELATED"/>
    <property type="match status" value="1"/>
</dbReference>
<accession>A0ABW6FVX6</accession>
<feature type="signal peptide" evidence="2">
    <location>
        <begin position="1"/>
        <end position="39"/>
    </location>
</feature>
<dbReference type="Proteomes" id="UP001598448">
    <property type="component" value="Unassembled WGS sequence"/>
</dbReference>
<evidence type="ECO:0000256" key="1">
    <source>
        <dbReference type="SAM" id="MobiDB-lite"/>
    </source>
</evidence>
<comment type="caution">
    <text evidence="4">The sequence shown here is derived from an EMBL/GenBank/DDBJ whole genome shotgun (WGS) entry which is preliminary data.</text>
</comment>
<keyword evidence="2" id="KW-0732">Signal</keyword>
<protein>
    <submittedName>
        <fullName evidence="4">DUF1996 domain-containing protein</fullName>
    </submittedName>
</protein>
<reference evidence="4 5" key="1">
    <citation type="submission" date="2024-09" db="EMBL/GenBank/DDBJ databases">
        <title>The Natural Products Discovery Center: Release of the First 8490 Sequenced Strains for Exploring Actinobacteria Biosynthetic Diversity.</title>
        <authorList>
            <person name="Kalkreuter E."/>
            <person name="Kautsar S.A."/>
            <person name="Yang D."/>
            <person name="Bader C.D."/>
            <person name="Teijaro C.N."/>
            <person name="Fluegel L."/>
            <person name="Davis C.M."/>
            <person name="Simpson J.R."/>
            <person name="Lauterbach L."/>
            <person name="Steele A.D."/>
            <person name="Gui C."/>
            <person name="Meng S."/>
            <person name="Li G."/>
            <person name="Viehrig K."/>
            <person name="Ye F."/>
            <person name="Su P."/>
            <person name="Kiefer A.F."/>
            <person name="Nichols A."/>
            <person name="Cepeda A.J."/>
            <person name="Yan W."/>
            <person name="Fan B."/>
            <person name="Jiang Y."/>
            <person name="Adhikari A."/>
            <person name="Zheng C.-J."/>
            <person name="Schuster L."/>
            <person name="Cowan T.M."/>
            <person name="Smanski M.J."/>
            <person name="Chevrette M.G."/>
            <person name="De Carvalho L.P.S."/>
            <person name="Shen B."/>
        </authorList>
    </citation>
    <scope>NUCLEOTIDE SEQUENCE [LARGE SCALE GENOMIC DNA]</scope>
    <source>
        <strain evidence="4 5">NPDC058348</strain>
    </source>
</reference>
<evidence type="ECO:0000256" key="2">
    <source>
        <dbReference type="SAM" id="SignalP"/>
    </source>
</evidence>